<keyword evidence="1" id="KW-0479">Metal-binding</keyword>
<dbReference type="InterPro" id="IPR000086">
    <property type="entry name" value="NUDIX_hydrolase_dom"/>
</dbReference>
<dbReference type="PANTHER" id="PTHR12629">
    <property type="entry name" value="DIPHOSPHOINOSITOL POLYPHOSPHATE PHOSPHOHYDROLASE"/>
    <property type="match status" value="1"/>
</dbReference>
<dbReference type="InterPro" id="IPR015797">
    <property type="entry name" value="NUDIX_hydrolase-like_dom_sf"/>
</dbReference>
<feature type="region of interest" description="Disordered" evidence="3">
    <location>
        <begin position="277"/>
        <end position="301"/>
    </location>
</feature>
<evidence type="ECO:0000256" key="3">
    <source>
        <dbReference type="SAM" id="MobiDB-lite"/>
    </source>
</evidence>
<dbReference type="PROSITE" id="PS00893">
    <property type="entry name" value="NUDIX_BOX"/>
    <property type="match status" value="1"/>
</dbReference>
<dbReference type="AlphaFoldDB" id="A0A426X9C1"/>
<name>A0A426X9C1_ENSVE</name>
<evidence type="ECO:0000313" key="5">
    <source>
        <dbReference type="EMBL" id="RRT36072.1"/>
    </source>
</evidence>
<dbReference type="PANTHER" id="PTHR12629:SF42">
    <property type="entry name" value="OS02G0734300 PROTEIN"/>
    <property type="match status" value="1"/>
</dbReference>
<evidence type="ECO:0000256" key="1">
    <source>
        <dbReference type="ARBA" id="ARBA00022723"/>
    </source>
</evidence>
<organism evidence="5 6">
    <name type="scientific">Ensete ventricosum</name>
    <name type="common">Abyssinian banana</name>
    <name type="synonym">Musa ensete</name>
    <dbReference type="NCBI Taxonomy" id="4639"/>
    <lineage>
        <taxon>Eukaryota</taxon>
        <taxon>Viridiplantae</taxon>
        <taxon>Streptophyta</taxon>
        <taxon>Embryophyta</taxon>
        <taxon>Tracheophyta</taxon>
        <taxon>Spermatophyta</taxon>
        <taxon>Magnoliopsida</taxon>
        <taxon>Liliopsida</taxon>
        <taxon>Zingiberales</taxon>
        <taxon>Musaceae</taxon>
        <taxon>Ensete</taxon>
    </lineage>
</organism>
<feature type="domain" description="Nudix hydrolase" evidence="4">
    <location>
        <begin position="18"/>
        <end position="216"/>
    </location>
</feature>
<accession>A0A426X9C1</accession>
<dbReference type="Gene3D" id="3.90.79.10">
    <property type="entry name" value="Nucleoside Triphosphate Pyrophosphohydrolase"/>
    <property type="match status" value="1"/>
</dbReference>
<dbReference type="InterPro" id="IPR020084">
    <property type="entry name" value="NUDIX_hydrolase_CS"/>
</dbReference>
<dbReference type="GO" id="GO:0005737">
    <property type="term" value="C:cytoplasm"/>
    <property type="evidence" value="ECO:0007669"/>
    <property type="project" value="TreeGrafter"/>
</dbReference>
<dbReference type="EMBL" id="AMZH03024116">
    <property type="protein sequence ID" value="RRT36072.1"/>
    <property type="molecule type" value="Genomic_DNA"/>
</dbReference>
<gene>
    <name evidence="5" type="ORF">B296_00046082</name>
</gene>
<dbReference type="PROSITE" id="PS51462">
    <property type="entry name" value="NUDIX"/>
    <property type="match status" value="1"/>
</dbReference>
<proteinExistence type="predicted"/>
<dbReference type="SUPFAM" id="SSF55811">
    <property type="entry name" value="Nudix"/>
    <property type="match status" value="1"/>
</dbReference>
<reference evidence="5 6" key="1">
    <citation type="journal article" date="2014" name="Agronomy (Basel)">
        <title>A Draft Genome Sequence for Ensete ventricosum, the Drought-Tolerant Tree Against Hunger.</title>
        <authorList>
            <person name="Harrison J."/>
            <person name="Moore K.A."/>
            <person name="Paszkiewicz K."/>
            <person name="Jones T."/>
            <person name="Grant M."/>
            <person name="Ambacheew D."/>
            <person name="Muzemil S."/>
            <person name="Studholme D.J."/>
        </authorList>
    </citation>
    <scope>NUCLEOTIDE SEQUENCE [LARGE SCALE GENOMIC DNA]</scope>
</reference>
<evidence type="ECO:0000313" key="6">
    <source>
        <dbReference type="Proteomes" id="UP000287651"/>
    </source>
</evidence>
<dbReference type="GO" id="GO:0016787">
    <property type="term" value="F:hydrolase activity"/>
    <property type="evidence" value="ECO:0007669"/>
    <property type="project" value="UniProtKB-KW"/>
</dbReference>
<dbReference type="GO" id="GO:0005634">
    <property type="term" value="C:nucleus"/>
    <property type="evidence" value="ECO:0007669"/>
    <property type="project" value="TreeGrafter"/>
</dbReference>
<sequence>MVDLVSRHGRRLQRYSSGRRLVVGCVSRALLLSFKEVHKPCSEDTEPAIEVLVVSSQKGPELMFPKVDAPLSHLICNLLYHPMLYDQPQSPAFFRQGGWELDESMPEAASREAFEEAGVRGNLEVSSRSLRLHSPYFPAIVPPGISPHTLFPLQCTLGKWSSKGDDKIHFMYALRVTEVLQQWPEMGARERKWSVIDIEVEEIEGANVPPFRKVIPKEDLGLEMEKMKQSNGGGRQQGFEQRLCVPIHSQVWRIKQEDGKMEEGQLRPKVFERRPAVFQETRRQRSRSPLGIVSREIPVGE</sequence>
<keyword evidence="2" id="KW-0378">Hydrolase</keyword>
<evidence type="ECO:0000259" key="4">
    <source>
        <dbReference type="PROSITE" id="PS51462"/>
    </source>
</evidence>
<evidence type="ECO:0000256" key="2">
    <source>
        <dbReference type="ARBA" id="ARBA00022801"/>
    </source>
</evidence>
<protein>
    <recommendedName>
        <fullName evidence="4">Nudix hydrolase domain-containing protein</fullName>
    </recommendedName>
</protein>
<dbReference type="Proteomes" id="UP000287651">
    <property type="component" value="Unassembled WGS sequence"/>
</dbReference>
<dbReference type="GO" id="GO:0046872">
    <property type="term" value="F:metal ion binding"/>
    <property type="evidence" value="ECO:0007669"/>
    <property type="project" value="UniProtKB-KW"/>
</dbReference>
<comment type="caution">
    <text evidence="5">The sequence shown here is derived from an EMBL/GenBank/DDBJ whole genome shotgun (WGS) entry which is preliminary data.</text>
</comment>